<accession>A0ABD3R2W5</accession>
<keyword evidence="2" id="KW-0812">Transmembrane</keyword>
<organism evidence="3 4">
    <name type="scientific">Cyclostephanos tholiformis</name>
    <dbReference type="NCBI Taxonomy" id="382380"/>
    <lineage>
        <taxon>Eukaryota</taxon>
        <taxon>Sar</taxon>
        <taxon>Stramenopiles</taxon>
        <taxon>Ochrophyta</taxon>
        <taxon>Bacillariophyta</taxon>
        <taxon>Coscinodiscophyceae</taxon>
        <taxon>Thalassiosirophycidae</taxon>
        <taxon>Stephanodiscales</taxon>
        <taxon>Stephanodiscaceae</taxon>
        <taxon>Cyclostephanos</taxon>
    </lineage>
</organism>
<gene>
    <name evidence="3" type="ORF">ACHAXA_011771</name>
</gene>
<reference evidence="3 4" key="1">
    <citation type="submission" date="2024-10" db="EMBL/GenBank/DDBJ databases">
        <title>Updated reference genomes for cyclostephanoid diatoms.</title>
        <authorList>
            <person name="Roberts W.R."/>
            <person name="Alverson A.J."/>
        </authorList>
    </citation>
    <scope>NUCLEOTIDE SEQUENCE [LARGE SCALE GENOMIC DNA]</scope>
    <source>
        <strain evidence="3 4">AJA228-03</strain>
    </source>
</reference>
<keyword evidence="2" id="KW-1133">Transmembrane helix</keyword>
<sequence length="438" mass="48535">MSFVARTRRRRLQVAVAMDSDEAEIVEFYEREEMMERGGTPPPSKKGHGVEVEQGDEGGEDVKEWRRNLPDETRCKGDDGGGPRGDDPFDQSSRGGAPREHPRCDLYYSWVLGQILDYDDEDVGDGTRPLADEGVREVKVEERGIHRDAQCDDDGNSIHNDDRDFQDAVLETFSSLTSDEDKGGAVDSDGDGELRQDQVDPTPADVQTTPYQEQSAELTDCELLMRTQTAKEGHGQRQEREQEHTHHRPPSPLSSSSSISPLTSEGFDIEAASASRRERVQKINATNSSCASTSFVMPRVEGHVSGRPSVPHAATNVEDYVASSTGDTPPRSDLHNDQSRCTALRRQRDFSSRRHVSFSSEVEVCNIPPRPAATVQTQADELSFEGYLYIMLIAVAIAIAVFSLVPAHPSLSPLHSKVRGDIFQLTDNLLKSQWDVEL</sequence>
<feature type="compositionally biased region" description="Basic and acidic residues" evidence="1">
    <location>
        <begin position="60"/>
        <end position="87"/>
    </location>
</feature>
<proteinExistence type="predicted"/>
<feature type="compositionally biased region" description="Basic and acidic residues" evidence="1">
    <location>
        <begin position="229"/>
        <end position="244"/>
    </location>
</feature>
<name>A0ABD3R2W5_9STRA</name>
<evidence type="ECO:0000313" key="4">
    <source>
        <dbReference type="Proteomes" id="UP001530377"/>
    </source>
</evidence>
<dbReference type="AlphaFoldDB" id="A0ABD3R2W5"/>
<evidence type="ECO:0008006" key="5">
    <source>
        <dbReference type="Google" id="ProtNLM"/>
    </source>
</evidence>
<feature type="region of interest" description="Disordered" evidence="1">
    <location>
        <begin position="174"/>
        <end position="263"/>
    </location>
</feature>
<feature type="transmembrane region" description="Helical" evidence="2">
    <location>
        <begin position="386"/>
        <end position="407"/>
    </location>
</feature>
<comment type="caution">
    <text evidence="3">The sequence shown here is derived from an EMBL/GenBank/DDBJ whole genome shotgun (WGS) entry which is preliminary data.</text>
</comment>
<keyword evidence="4" id="KW-1185">Reference proteome</keyword>
<feature type="region of interest" description="Disordered" evidence="1">
    <location>
        <begin position="31"/>
        <end position="102"/>
    </location>
</feature>
<evidence type="ECO:0000256" key="1">
    <source>
        <dbReference type="SAM" id="MobiDB-lite"/>
    </source>
</evidence>
<evidence type="ECO:0000313" key="3">
    <source>
        <dbReference type="EMBL" id="KAL3807147.1"/>
    </source>
</evidence>
<evidence type="ECO:0000256" key="2">
    <source>
        <dbReference type="SAM" id="Phobius"/>
    </source>
</evidence>
<feature type="compositionally biased region" description="Low complexity" evidence="1">
    <location>
        <begin position="253"/>
        <end position="263"/>
    </location>
</feature>
<keyword evidence="2" id="KW-0472">Membrane</keyword>
<protein>
    <recommendedName>
        <fullName evidence="5">Transmembrane protein</fullName>
    </recommendedName>
</protein>
<feature type="compositionally biased region" description="Polar residues" evidence="1">
    <location>
        <begin position="205"/>
        <end position="217"/>
    </location>
</feature>
<dbReference type="EMBL" id="JALLPB020000669">
    <property type="protein sequence ID" value="KAL3807147.1"/>
    <property type="molecule type" value="Genomic_DNA"/>
</dbReference>
<feature type="compositionally biased region" description="Basic and acidic residues" evidence="1">
    <location>
        <begin position="130"/>
        <end position="150"/>
    </location>
</feature>
<dbReference type="Proteomes" id="UP001530377">
    <property type="component" value="Unassembled WGS sequence"/>
</dbReference>
<feature type="region of interest" description="Disordered" evidence="1">
    <location>
        <begin position="122"/>
        <end position="162"/>
    </location>
</feature>